<evidence type="ECO:0000313" key="1">
    <source>
        <dbReference type="EMBL" id="KAI0033992.1"/>
    </source>
</evidence>
<protein>
    <submittedName>
        <fullName evidence="1">Uncharacterized protein</fullName>
    </submittedName>
</protein>
<reference evidence="1" key="2">
    <citation type="journal article" date="2022" name="New Phytol.">
        <title>Evolutionary transition to the ectomycorrhizal habit in the genomes of a hyperdiverse lineage of mushroom-forming fungi.</title>
        <authorList>
            <person name="Looney B."/>
            <person name="Miyauchi S."/>
            <person name="Morin E."/>
            <person name="Drula E."/>
            <person name="Courty P.E."/>
            <person name="Kohler A."/>
            <person name="Kuo A."/>
            <person name="LaButti K."/>
            <person name="Pangilinan J."/>
            <person name="Lipzen A."/>
            <person name="Riley R."/>
            <person name="Andreopoulos W."/>
            <person name="He G."/>
            <person name="Johnson J."/>
            <person name="Nolan M."/>
            <person name="Tritt A."/>
            <person name="Barry K.W."/>
            <person name="Grigoriev I.V."/>
            <person name="Nagy L.G."/>
            <person name="Hibbett D."/>
            <person name="Henrissat B."/>
            <person name="Matheny P.B."/>
            <person name="Labbe J."/>
            <person name="Martin F.M."/>
        </authorList>
    </citation>
    <scope>NUCLEOTIDE SEQUENCE</scope>
    <source>
        <strain evidence="1">EC-137</strain>
    </source>
</reference>
<sequence length="220" mass="24700">MVCIVAPAPAQTLSRSSSLKGIRSPRSPLAPNPSRLEHVFNPPQAIASHRQASVSPERRPAEPYEERITEALKELYSCSPSHSSFNVFAPNVVFRTQAEAVSIKGIDQLRVRFDDLHKKHPLANVLRFDVSYSSIPDVSNTILLDLEVEYFRDMNSSLPAKTCKGIVVLELSESLHHVVRHTEKWGTKDEFSPVEDVSFASQMPRRMSLTQRNAEVSFYA</sequence>
<proteinExistence type="predicted"/>
<gene>
    <name evidence="1" type="ORF">K488DRAFT_69481</name>
</gene>
<accession>A0ACB8QQP3</accession>
<reference evidence="1" key="1">
    <citation type="submission" date="2021-02" db="EMBL/GenBank/DDBJ databases">
        <authorList>
            <consortium name="DOE Joint Genome Institute"/>
            <person name="Ahrendt S."/>
            <person name="Looney B.P."/>
            <person name="Miyauchi S."/>
            <person name="Morin E."/>
            <person name="Drula E."/>
            <person name="Courty P.E."/>
            <person name="Chicoki N."/>
            <person name="Fauchery L."/>
            <person name="Kohler A."/>
            <person name="Kuo A."/>
            <person name="Labutti K."/>
            <person name="Pangilinan J."/>
            <person name="Lipzen A."/>
            <person name="Riley R."/>
            <person name="Andreopoulos W."/>
            <person name="He G."/>
            <person name="Johnson J."/>
            <person name="Barry K.W."/>
            <person name="Grigoriev I.V."/>
            <person name="Nagy L."/>
            <person name="Hibbett D."/>
            <person name="Henrissat B."/>
            <person name="Matheny P.B."/>
            <person name="Labbe J."/>
            <person name="Martin F."/>
        </authorList>
    </citation>
    <scope>NUCLEOTIDE SEQUENCE</scope>
    <source>
        <strain evidence="1">EC-137</strain>
    </source>
</reference>
<organism evidence="1 2">
    <name type="scientific">Vararia minispora EC-137</name>
    <dbReference type="NCBI Taxonomy" id="1314806"/>
    <lineage>
        <taxon>Eukaryota</taxon>
        <taxon>Fungi</taxon>
        <taxon>Dikarya</taxon>
        <taxon>Basidiomycota</taxon>
        <taxon>Agaricomycotina</taxon>
        <taxon>Agaricomycetes</taxon>
        <taxon>Russulales</taxon>
        <taxon>Lachnocladiaceae</taxon>
        <taxon>Vararia</taxon>
    </lineage>
</organism>
<dbReference type="Proteomes" id="UP000814128">
    <property type="component" value="Unassembled WGS sequence"/>
</dbReference>
<dbReference type="EMBL" id="MU273508">
    <property type="protein sequence ID" value="KAI0033992.1"/>
    <property type="molecule type" value="Genomic_DNA"/>
</dbReference>
<comment type="caution">
    <text evidence="1">The sequence shown here is derived from an EMBL/GenBank/DDBJ whole genome shotgun (WGS) entry which is preliminary data.</text>
</comment>
<evidence type="ECO:0000313" key="2">
    <source>
        <dbReference type="Proteomes" id="UP000814128"/>
    </source>
</evidence>
<name>A0ACB8QQP3_9AGAM</name>
<keyword evidence="2" id="KW-1185">Reference proteome</keyword>